<sequence length="254" mass="29402">NLQHFVVITKHENIIVLQLQSNEVEGSYHMELQGLKWSLAVLNAHGINLESLVTDRHPQIQKYLREENIIHHYDVWHIEKDGKNEKLAKWILVINQVRDLHTHDDAAFPLCLQPQQTTRDKNKWLKPRDLIKILKDVEKMSSHMQTSAVESFHSVILRFAPKTTAFPFLGILCRHSQATKSTGKNTTTNINTIILCQSTSNTFCILPTSPGHQGKFICLVQFIHIMLYRIRKTLKPQYNKSEPKNHHEIIIKGD</sequence>
<organism evidence="1 2">
    <name type="scientific">Periophthalmus magnuspinnatus</name>
    <dbReference type="NCBI Taxonomy" id="409849"/>
    <lineage>
        <taxon>Eukaryota</taxon>
        <taxon>Metazoa</taxon>
        <taxon>Chordata</taxon>
        <taxon>Craniata</taxon>
        <taxon>Vertebrata</taxon>
        <taxon>Euteleostomi</taxon>
        <taxon>Actinopterygii</taxon>
        <taxon>Neopterygii</taxon>
        <taxon>Teleostei</taxon>
        <taxon>Neoteleostei</taxon>
        <taxon>Acanthomorphata</taxon>
        <taxon>Gobiaria</taxon>
        <taxon>Gobiiformes</taxon>
        <taxon>Gobioidei</taxon>
        <taxon>Gobiidae</taxon>
        <taxon>Oxudercinae</taxon>
        <taxon>Periophthalmus</taxon>
    </lineage>
</organism>
<dbReference type="PANTHER" id="PTHR31751:SF44">
    <property type="entry name" value="SI:CH211-211K8.4-RELATED"/>
    <property type="match status" value="1"/>
</dbReference>
<evidence type="ECO:0000313" key="2">
    <source>
        <dbReference type="Proteomes" id="UP000261520"/>
    </source>
</evidence>
<proteinExistence type="predicted"/>
<reference evidence="1" key="1">
    <citation type="submission" date="2025-08" db="UniProtKB">
        <authorList>
            <consortium name="Ensembl"/>
        </authorList>
    </citation>
    <scope>IDENTIFICATION</scope>
</reference>
<name>A0A3B3ZD51_9GOBI</name>
<dbReference type="Ensembl" id="ENSPMGT00000002631.1">
    <property type="protein sequence ID" value="ENSPMGP00000002484.1"/>
    <property type="gene ID" value="ENSPMGG00000002181.1"/>
</dbReference>
<reference evidence="1" key="2">
    <citation type="submission" date="2025-09" db="UniProtKB">
        <authorList>
            <consortium name="Ensembl"/>
        </authorList>
    </citation>
    <scope>IDENTIFICATION</scope>
</reference>
<dbReference type="Proteomes" id="UP000261520">
    <property type="component" value="Unplaced"/>
</dbReference>
<accession>A0A3B3ZD51</accession>
<evidence type="ECO:0000313" key="1">
    <source>
        <dbReference type="Ensembl" id="ENSPMGP00000002484.1"/>
    </source>
</evidence>
<dbReference type="PANTHER" id="PTHR31751">
    <property type="entry name" value="SI:CH211-108C17.2-RELATED-RELATED"/>
    <property type="match status" value="1"/>
</dbReference>
<protein>
    <submittedName>
        <fullName evidence="1">Uncharacterized protein</fullName>
    </submittedName>
</protein>
<keyword evidence="2" id="KW-1185">Reference proteome</keyword>
<dbReference type="AlphaFoldDB" id="A0A3B3ZD51"/>